<keyword evidence="9 11" id="KW-0482">Metalloprotease</keyword>
<evidence type="ECO:0000256" key="11">
    <source>
        <dbReference type="RuleBase" id="RU003983"/>
    </source>
</evidence>
<evidence type="ECO:0000256" key="10">
    <source>
        <dbReference type="ARBA" id="ARBA00023136"/>
    </source>
</evidence>
<evidence type="ECO:0000256" key="8">
    <source>
        <dbReference type="ARBA" id="ARBA00022989"/>
    </source>
</evidence>
<dbReference type="GO" id="GO:0046872">
    <property type="term" value="F:metal ion binding"/>
    <property type="evidence" value="ECO:0007669"/>
    <property type="project" value="UniProtKB-KW"/>
</dbReference>
<dbReference type="RefSeq" id="WP_104424304.1">
    <property type="nucleotide sequence ID" value="NZ_PTIY01000010.1"/>
</dbReference>
<comment type="subcellular location">
    <subcellularLocation>
        <location evidence="1">Cell membrane</location>
        <topology evidence="1">Multi-pass membrane protein</topology>
    </subcellularLocation>
</comment>
<dbReference type="Pfam" id="PF01435">
    <property type="entry name" value="Peptidase_M48"/>
    <property type="match status" value="1"/>
</dbReference>
<dbReference type="AlphaFoldDB" id="A0A2S6GVM2"/>
<keyword evidence="2" id="KW-1003">Cell membrane</keyword>
<keyword evidence="5" id="KW-0479">Metal-binding</keyword>
<comment type="caution">
    <text evidence="14">The sequence shown here is derived from an EMBL/GenBank/DDBJ whole genome shotgun (WGS) entry which is preliminary data.</text>
</comment>
<keyword evidence="4 12" id="KW-0812">Transmembrane</keyword>
<dbReference type="Proteomes" id="UP000238071">
    <property type="component" value="Unassembled WGS sequence"/>
</dbReference>
<feature type="domain" description="Peptidase M48" evidence="13">
    <location>
        <begin position="72"/>
        <end position="276"/>
    </location>
</feature>
<organism evidence="14 15">
    <name type="scientific">Methylobacter tundripaludum</name>
    <dbReference type="NCBI Taxonomy" id="173365"/>
    <lineage>
        <taxon>Bacteria</taxon>
        <taxon>Pseudomonadati</taxon>
        <taxon>Pseudomonadota</taxon>
        <taxon>Gammaproteobacteria</taxon>
        <taxon>Methylococcales</taxon>
        <taxon>Methylococcaceae</taxon>
        <taxon>Methylobacter</taxon>
    </lineage>
</organism>
<dbReference type="EMBL" id="PTIY01000010">
    <property type="protein sequence ID" value="PPK69258.1"/>
    <property type="molecule type" value="Genomic_DNA"/>
</dbReference>
<feature type="transmembrane region" description="Helical" evidence="12">
    <location>
        <begin position="155"/>
        <end position="173"/>
    </location>
</feature>
<dbReference type="InterPro" id="IPR050083">
    <property type="entry name" value="HtpX_protease"/>
</dbReference>
<dbReference type="InterPro" id="IPR001915">
    <property type="entry name" value="Peptidase_M48"/>
</dbReference>
<comment type="similarity">
    <text evidence="11">Belongs to the peptidase M48 family.</text>
</comment>
<keyword evidence="14" id="KW-0346">Stress response</keyword>
<comment type="cofactor">
    <cofactor evidence="11">
        <name>Zn(2+)</name>
        <dbReference type="ChEBI" id="CHEBI:29105"/>
    </cofactor>
    <text evidence="11">Binds 1 zinc ion per subunit.</text>
</comment>
<evidence type="ECO:0000256" key="1">
    <source>
        <dbReference type="ARBA" id="ARBA00004651"/>
    </source>
</evidence>
<evidence type="ECO:0000256" key="4">
    <source>
        <dbReference type="ARBA" id="ARBA00022692"/>
    </source>
</evidence>
<dbReference type="GO" id="GO:0006508">
    <property type="term" value="P:proteolysis"/>
    <property type="evidence" value="ECO:0007669"/>
    <property type="project" value="UniProtKB-KW"/>
</dbReference>
<evidence type="ECO:0000256" key="12">
    <source>
        <dbReference type="SAM" id="Phobius"/>
    </source>
</evidence>
<dbReference type="CDD" id="cd07339">
    <property type="entry name" value="M48B_HtpX_like"/>
    <property type="match status" value="1"/>
</dbReference>
<accession>A0A2S6GVM2</accession>
<dbReference type="PANTHER" id="PTHR43221:SF1">
    <property type="entry name" value="PROTEASE HTPX"/>
    <property type="match status" value="1"/>
</dbReference>
<protein>
    <submittedName>
        <fullName evidence="14">Heat shock protein HtpX</fullName>
    </submittedName>
</protein>
<dbReference type="Gene3D" id="3.30.2010.10">
    <property type="entry name" value="Metalloproteases ('zincins'), catalytic domain"/>
    <property type="match status" value="1"/>
</dbReference>
<evidence type="ECO:0000256" key="3">
    <source>
        <dbReference type="ARBA" id="ARBA00022670"/>
    </source>
</evidence>
<reference evidence="14 15" key="1">
    <citation type="submission" date="2018-02" db="EMBL/GenBank/DDBJ databases">
        <title>Subsurface microbial communities from deep shales in Ohio and West Virginia, USA.</title>
        <authorList>
            <person name="Wrighton K."/>
        </authorList>
    </citation>
    <scope>NUCLEOTIDE SEQUENCE [LARGE SCALE GENOMIC DNA]</scope>
    <source>
        <strain evidence="14 15">OWC-G53F</strain>
    </source>
</reference>
<keyword evidence="8 12" id="KW-1133">Transmembrane helix</keyword>
<dbReference type="GO" id="GO:0005886">
    <property type="term" value="C:plasma membrane"/>
    <property type="evidence" value="ECO:0007669"/>
    <property type="project" value="UniProtKB-SubCell"/>
</dbReference>
<keyword evidence="15" id="KW-1185">Reference proteome</keyword>
<evidence type="ECO:0000259" key="13">
    <source>
        <dbReference type="Pfam" id="PF01435"/>
    </source>
</evidence>
<proteinExistence type="inferred from homology"/>
<evidence type="ECO:0000256" key="6">
    <source>
        <dbReference type="ARBA" id="ARBA00022801"/>
    </source>
</evidence>
<keyword evidence="7 11" id="KW-0862">Zinc</keyword>
<evidence type="ECO:0000313" key="14">
    <source>
        <dbReference type="EMBL" id="PPK69258.1"/>
    </source>
</evidence>
<feature type="transmembrane region" description="Helical" evidence="12">
    <location>
        <begin position="179"/>
        <end position="200"/>
    </location>
</feature>
<evidence type="ECO:0000256" key="2">
    <source>
        <dbReference type="ARBA" id="ARBA00022475"/>
    </source>
</evidence>
<keyword evidence="3 11" id="KW-0645">Protease</keyword>
<dbReference type="PANTHER" id="PTHR43221">
    <property type="entry name" value="PROTEASE HTPX"/>
    <property type="match status" value="1"/>
</dbReference>
<feature type="transmembrane region" description="Helical" evidence="12">
    <location>
        <begin position="12"/>
        <end position="31"/>
    </location>
</feature>
<sequence>MTVSHNLKNFIHTLALFLCMGAILSLLGFILAGATGILWAAALGVMILVISPNISPSFIFSMYKGKLLSENDAPRLYQIIRELAARADLPSLPAIYYLPSQIMNAFSVGTSENSAIGLSDALLNSLSEREIIAVLAHEISHIRHNDVRVMTYADIISRVTSALSLTGFLLIFFNLPLYFMGLVTISWSALGVLVMAPTIMSSLQLSLSRMKEFDADRHAVLLTGDPEGLAMALRKLELYESSVFDMLFGRSGHGASIPSILRTHPETEERIKQLLSLKKPSRQTLQYSIHEKFYIPAHYRKSIRKPRWHLGGFWY</sequence>
<evidence type="ECO:0000313" key="15">
    <source>
        <dbReference type="Proteomes" id="UP000238071"/>
    </source>
</evidence>
<keyword evidence="6 11" id="KW-0378">Hydrolase</keyword>
<evidence type="ECO:0000256" key="7">
    <source>
        <dbReference type="ARBA" id="ARBA00022833"/>
    </source>
</evidence>
<keyword evidence="10 12" id="KW-0472">Membrane</keyword>
<gene>
    <name evidence="14" type="ORF">B0F88_11044</name>
</gene>
<name>A0A2S6GVM2_9GAMM</name>
<dbReference type="GO" id="GO:0004222">
    <property type="term" value="F:metalloendopeptidase activity"/>
    <property type="evidence" value="ECO:0007669"/>
    <property type="project" value="InterPro"/>
</dbReference>
<feature type="transmembrane region" description="Helical" evidence="12">
    <location>
        <begin position="37"/>
        <end position="60"/>
    </location>
</feature>
<evidence type="ECO:0000256" key="9">
    <source>
        <dbReference type="ARBA" id="ARBA00023049"/>
    </source>
</evidence>
<evidence type="ECO:0000256" key="5">
    <source>
        <dbReference type="ARBA" id="ARBA00022723"/>
    </source>
</evidence>
<dbReference type="OrthoDB" id="15218at2"/>